<keyword evidence="2" id="KW-1185">Reference proteome</keyword>
<sequence>MSYHYQFELALRWYIAAFDGTNNISPTEFKSRFDNLYHKDFTFIAKDGMTLTREQVYEREASKLANGGTKVTLIHFRKIGLDCIDVKLGLVNGKEERTIRAVTTITDRQAVTSKEIDESPASNHFILTPTSAVMAAKCANAVYKWKEFGTFQTNM</sequence>
<reference evidence="1" key="1">
    <citation type="submission" date="2023-06" db="EMBL/GenBank/DDBJ databases">
        <title>Survivors Of The Sea: Transcriptome response of Skeletonema marinoi to long-term dormancy.</title>
        <authorList>
            <person name="Pinder M.I.M."/>
            <person name="Kourtchenko O."/>
            <person name="Robertson E.K."/>
            <person name="Larsson T."/>
            <person name="Maumus F."/>
            <person name="Osuna-Cruz C.M."/>
            <person name="Vancaester E."/>
            <person name="Stenow R."/>
            <person name="Vandepoele K."/>
            <person name="Ploug H."/>
            <person name="Bruchert V."/>
            <person name="Godhe A."/>
            <person name="Topel M."/>
        </authorList>
    </citation>
    <scope>NUCLEOTIDE SEQUENCE</scope>
    <source>
        <strain evidence="1">R05AC</strain>
    </source>
</reference>
<comment type="caution">
    <text evidence="1">The sequence shown here is derived from an EMBL/GenBank/DDBJ whole genome shotgun (WGS) entry which is preliminary data.</text>
</comment>
<proteinExistence type="predicted"/>
<dbReference type="Proteomes" id="UP001224775">
    <property type="component" value="Unassembled WGS sequence"/>
</dbReference>
<dbReference type="AlphaFoldDB" id="A0AAD8XY51"/>
<gene>
    <name evidence="1" type="ORF">QTG54_013490</name>
</gene>
<organism evidence="1 2">
    <name type="scientific">Skeletonema marinoi</name>
    <dbReference type="NCBI Taxonomy" id="267567"/>
    <lineage>
        <taxon>Eukaryota</taxon>
        <taxon>Sar</taxon>
        <taxon>Stramenopiles</taxon>
        <taxon>Ochrophyta</taxon>
        <taxon>Bacillariophyta</taxon>
        <taxon>Coscinodiscophyceae</taxon>
        <taxon>Thalassiosirophycidae</taxon>
        <taxon>Thalassiosirales</taxon>
        <taxon>Skeletonemataceae</taxon>
        <taxon>Skeletonema</taxon>
        <taxon>Skeletonema marinoi-dohrnii complex</taxon>
    </lineage>
</organism>
<evidence type="ECO:0000313" key="1">
    <source>
        <dbReference type="EMBL" id="KAK1735784.1"/>
    </source>
</evidence>
<name>A0AAD8XY51_9STRA</name>
<evidence type="ECO:0000313" key="2">
    <source>
        <dbReference type="Proteomes" id="UP001224775"/>
    </source>
</evidence>
<dbReference type="EMBL" id="JATAAI010000032">
    <property type="protein sequence ID" value="KAK1735784.1"/>
    <property type="molecule type" value="Genomic_DNA"/>
</dbReference>
<accession>A0AAD8XY51</accession>
<protein>
    <submittedName>
        <fullName evidence="1">Uncharacterized protein</fullName>
    </submittedName>
</protein>